<accession>A0A1A8Y1B9</accession>
<evidence type="ECO:0000313" key="2">
    <source>
        <dbReference type="Proteomes" id="UP000199600"/>
    </source>
</evidence>
<dbReference type="EMBL" id="FLQY01000366">
    <property type="protein sequence ID" value="SBT10736.1"/>
    <property type="molecule type" value="Genomic_DNA"/>
</dbReference>
<dbReference type="AlphaFoldDB" id="A0A1A8Y1B9"/>
<keyword evidence="2" id="KW-1185">Reference proteome</keyword>
<gene>
    <name evidence="1" type="ORF">PROAA_630014</name>
</gene>
<proteinExistence type="predicted"/>
<protein>
    <submittedName>
        <fullName evidence="1">Uncharacterized protein</fullName>
    </submittedName>
</protein>
<name>A0A1A8Y1B9_9RHOO</name>
<dbReference type="Proteomes" id="UP000199600">
    <property type="component" value="Unassembled WGS sequence"/>
</dbReference>
<sequence length="75" mass="8722">MSVLKLYRTRHSWAPKAFAFTRIYVFDINSGASEKHDFFSRYLTVMMPRDCMPPGQSPGNSYSFIHRQFPENGLS</sequence>
<organism evidence="1 2">
    <name type="scientific">Candidatus Propionivibrio aalborgensis</name>
    <dbReference type="NCBI Taxonomy" id="1860101"/>
    <lineage>
        <taxon>Bacteria</taxon>
        <taxon>Pseudomonadati</taxon>
        <taxon>Pseudomonadota</taxon>
        <taxon>Betaproteobacteria</taxon>
        <taxon>Rhodocyclales</taxon>
        <taxon>Rhodocyclaceae</taxon>
        <taxon>Propionivibrio</taxon>
    </lineage>
</organism>
<reference evidence="1 2" key="1">
    <citation type="submission" date="2016-06" db="EMBL/GenBank/DDBJ databases">
        <authorList>
            <person name="Kjaerup R.B."/>
            <person name="Dalgaard T.S."/>
            <person name="Juul-Madsen H.R."/>
        </authorList>
    </citation>
    <scope>NUCLEOTIDE SEQUENCE [LARGE SCALE GENOMIC DNA]</scope>
    <source>
        <strain evidence="1">2</strain>
    </source>
</reference>
<evidence type="ECO:0000313" key="1">
    <source>
        <dbReference type="EMBL" id="SBT10736.1"/>
    </source>
</evidence>